<dbReference type="EMBL" id="LNJC01000004">
    <property type="protein sequence ID" value="KYC51044.1"/>
    <property type="molecule type" value="Genomic_DNA"/>
</dbReference>
<feature type="transmembrane region" description="Helical" evidence="6">
    <location>
        <begin position="63"/>
        <end position="82"/>
    </location>
</feature>
<name>A0A150IME2_9EURY</name>
<accession>A0A150IUV9</accession>
<evidence type="ECO:0000313" key="9">
    <source>
        <dbReference type="EMBL" id="KYC51044.1"/>
    </source>
</evidence>
<comment type="caution">
    <text evidence="7">The sequence shown here is derived from an EMBL/GenBank/DDBJ whole genome shotgun (WGS) entry which is preliminary data.</text>
</comment>
<gene>
    <name evidence="7" type="ORF">APG10_00173</name>
    <name evidence="8" type="ORF">APG11_00357</name>
    <name evidence="9" type="ORF">APG12_00329</name>
</gene>
<evidence type="ECO:0000313" key="7">
    <source>
        <dbReference type="EMBL" id="KYC46170.1"/>
    </source>
</evidence>
<organism evidence="7 11">
    <name type="scientific">Candidatus Methanofastidiosum methylothiophilum</name>
    <dbReference type="NCBI Taxonomy" id="1705564"/>
    <lineage>
        <taxon>Archaea</taxon>
        <taxon>Methanobacteriati</taxon>
        <taxon>Methanobacteriota</taxon>
        <taxon>Stenosarchaea group</taxon>
        <taxon>Candidatus Methanofastidiosia</taxon>
        <taxon>Candidatus Methanofastidiosales</taxon>
        <taxon>Candidatus Methanofastidiosaceae</taxon>
        <taxon>Candidatus Methanofastidiosum</taxon>
    </lineage>
</organism>
<evidence type="ECO:0000256" key="4">
    <source>
        <dbReference type="ARBA" id="ARBA00022989"/>
    </source>
</evidence>
<evidence type="ECO:0000256" key="1">
    <source>
        <dbReference type="ARBA" id="ARBA00004477"/>
    </source>
</evidence>
<sequence length="85" mass="9269">MDDNHKIGLVFALTGLVAGIISGVLPLPNFVSIILACVIFYVSQYPVKMIGVDPVKYGTRGSILKSGAFSFLGSWLMFWIIIFNS</sequence>
<proteinExistence type="predicted"/>
<comment type="subcellular location">
    <subcellularLocation>
        <location evidence="1">Endoplasmic reticulum membrane</location>
        <topology evidence="1">Multi-pass membrane protein</topology>
    </subcellularLocation>
</comment>
<evidence type="ECO:0000313" key="11">
    <source>
        <dbReference type="Proteomes" id="UP000092401"/>
    </source>
</evidence>
<feature type="transmembrane region" description="Helical" evidence="6">
    <location>
        <begin position="7"/>
        <end position="25"/>
    </location>
</feature>
<evidence type="ECO:0000256" key="6">
    <source>
        <dbReference type="SAM" id="Phobius"/>
    </source>
</evidence>
<dbReference type="EMBL" id="LNGE01000003">
    <property type="protein sequence ID" value="KYC46170.1"/>
    <property type="molecule type" value="Genomic_DNA"/>
</dbReference>
<keyword evidence="3" id="KW-0256">Endoplasmic reticulum</keyword>
<accession>A0A150J252</accession>
<dbReference type="Proteomes" id="UP000091929">
    <property type="component" value="Unassembled WGS sequence"/>
</dbReference>
<keyword evidence="5 6" id="KW-0472">Membrane</keyword>
<dbReference type="Proteomes" id="UP000092403">
    <property type="component" value="Unassembled WGS sequence"/>
</dbReference>
<dbReference type="InterPro" id="IPR029008">
    <property type="entry name" value="EMC6-like"/>
</dbReference>
<evidence type="ECO:0000256" key="3">
    <source>
        <dbReference type="ARBA" id="ARBA00022824"/>
    </source>
</evidence>
<protein>
    <submittedName>
        <fullName evidence="7">Uncharacterized protein</fullName>
    </submittedName>
</protein>
<reference evidence="10 11" key="1">
    <citation type="journal article" date="2016" name="ISME J.">
        <title>Chasing the elusive Euryarchaeota class WSA2: genomes reveal a uniquely fastidious methyl-reducing methanogen.</title>
        <authorList>
            <person name="Nobu M.K."/>
            <person name="Narihiro T."/>
            <person name="Kuroda K."/>
            <person name="Mei R."/>
            <person name="Liu W.T."/>
        </authorList>
    </citation>
    <scope>NUCLEOTIDE SEQUENCE [LARGE SCALE GENOMIC DNA]</scope>
    <source>
        <strain evidence="7">B03fssc0709_Meth_Bin005</strain>
        <strain evidence="8">B15fssc0709_Meth_Bin003</strain>
        <strain evidence="9">BMIXfssc0709_Meth_Bin006</strain>
    </source>
</reference>
<evidence type="ECO:0000313" key="10">
    <source>
        <dbReference type="Proteomes" id="UP000091929"/>
    </source>
</evidence>
<evidence type="ECO:0000313" key="8">
    <source>
        <dbReference type="EMBL" id="KYC48444.1"/>
    </source>
</evidence>
<accession>A0A150IME2</accession>
<dbReference type="EMBL" id="LNGF01000005">
    <property type="protein sequence ID" value="KYC48444.1"/>
    <property type="molecule type" value="Genomic_DNA"/>
</dbReference>
<dbReference type="Proteomes" id="UP000092401">
    <property type="component" value="Unassembled WGS sequence"/>
</dbReference>
<dbReference type="AlphaFoldDB" id="A0A150IME2"/>
<evidence type="ECO:0000256" key="5">
    <source>
        <dbReference type="ARBA" id="ARBA00023136"/>
    </source>
</evidence>
<keyword evidence="4 6" id="KW-1133">Transmembrane helix</keyword>
<feature type="transmembrane region" description="Helical" evidence="6">
    <location>
        <begin position="31"/>
        <end position="51"/>
    </location>
</feature>
<keyword evidence="2 6" id="KW-0812">Transmembrane</keyword>
<evidence type="ECO:0000256" key="2">
    <source>
        <dbReference type="ARBA" id="ARBA00022692"/>
    </source>
</evidence>
<dbReference type="Pfam" id="PF07019">
    <property type="entry name" value="EMC6"/>
    <property type="match status" value="1"/>
</dbReference>